<name>A0A9D1SA40_9PROT</name>
<dbReference type="GO" id="GO:0008170">
    <property type="term" value="F:N-methyltransferase activity"/>
    <property type="evidence" value="ECO:0007669"/>
    <property type="project" value="UniProtKB-ARBA"/>
</dbReference>
<feature type="domain" description="Methyltransferase small" evidence="3">
    <location>
        <begin position="31"/>
        <end position="129"/>
    </location>
</feature>
<evidence type="ECO:0000259" key="3">
    <source>
        <dbReference type="Pfam" id="PF05175"/>
    </source>
</evidence>
<gene>
    <name evidence="4" type="ORF">IAD20_00305</name>
</gene>
<dbReference type="Gene3D" id="3.40.50.150">
    <property type="entry name" value="Vaccinia Virus protein VP39"/>
    <property type="match status" value="1"/>
</dbReference>
<keyword evidence="1 4" id="KW-0489">Methyltransferase</keyword>
<dbReference type="InterPro" id="IPR050210">
    <property type="entry name" value="tRNA_Adenine-N(6)_MTase"/>
</dbReference>
<organism evidence="4 5">
    <name type="scientific">Candidatus Scatocola faecipullorum</name>
    <dbReference type="NCBI Taxonomy" id="2840917"/>
    <lineage>
        <taxon>Bacteria</taxon>
        <taxon>Pseudomonadati</taxon>
        <taxon>Pseudomonadota</taxon>
        <taxon>Alphaproteobacteria</taxon>
        <taxon>Rhodospirillales</taxon>
        <taxon>Rhodospirillaceae</taxon>
        <taxon>Rhodospirillaceae incertae sedis</taxon>
        <taxon>Candidatus Scatocola</taxon>
    </lineage>
</organism>
<dbReference type="Pfam" id="PF05175">
    <property type="entry name" value="MTS"/>
    <property type="match status" value="1"/>
</dbReference>
<dbReference type="SUPFAM" id="SSF53335">
    <property type="entry name" value="S-adenosyl-L-methionine-dependent methyltransferases"/>
    <property type="match status" value="1"/>
</dbReference>
<reference evidence="4" key="1">
    <citation type="submission" date="2020-10" db="EMBL/GenBank/DDBJ databases">
        <authorList>
            <person name="Gilroy R."/>
        </authorList>
    </citation>
    <scope>NUCLEOTIDE SEQUENCE</scope>
    <source>
        <strain evidence="4">ChiW3-316</strain>
    </source>
</reference>
<reference evidence="4" key="2">
    <citation type="journal article" date="2021" name="PeerJ">
        <title>Extensive microbial diversity within the chicken gut microbiome revealed by metagenomics and culture.</title>
        <authorList>
            <person name="Gilroy R."/>
            <person name="Ravi A."/>
            <person name="Getino M."/>
            <person name="Pursley I."/>
            <person name="Horton D.L."/>
            <person name="Alikhan N.F."/>
            <person name="Baker D."/>
            <person name="Gharbi K."/>
            <person name="Hall N."/>
            <person name="Watson M."/>
            <person name="Adriaenssens E.M."/>
            <person name="Foster-Nyarko E."/>
            <person name="Jarju S."/>
            <person name="Secka A."/>
            <person name="Antonio M."/>
            <person name="Oren A."/>
            <person name="Chaudhuri R.R."/>
            <person name="La Ragione R."/>
            <person name="Hildebrand F."/>
            <person name="Pallen M.J."/>
        </authorList>
    </citation>
    <scope>NUCLEOTIDE SEQUENCE</scope>
    <source>
        <strain evidence="4">ChiW3-316</strain>
    </source>
</reference>
<evidence type="ECO:0000256" key="1">
    <source>
        <dbReference type="ARBA" id="ARBA00022603"/>
    </source>
</evidence>
<dbReference type="PROSITE" id="PS00092">
    <property type="entry name" value="N6_MTASE"/>
    <property type="match status" value="1"/>
</dbReference>
<dbReference type="GO" id="GO:0032259">
    <property type="term" value="P:methylation"/>
    <property type="evidence" value="ECO:0007669"/>
    <property type="project" value="UniProtKB-KW"/>
</dbReference>
<evidence type="ECO:0000313" key="5">
    <source>
        <dbReference type="Proteomes" id="UP000824107"/>
    </source>
</evidence>
<accession>A0A9D1SA40</accession>
<dbReference type="PANTHER" id="PTHR47739:SF1">
    <property type="entry name" value="TRNA1(VAL) (ADENINE(37)-N6)-METHYLTRANSFERASE"/>
    <property type="match status" value="1"/>
</dbReference>
<dbReference type="GO" id="GO:0008757">
    <property type="term" value="F:S-adenosylmethionine-dependent methyltransferase activity"/>
    <property type="evidence" value="ECO:0007669"/>
    <property type="project" value="UniProtKB-ARBA"/>
</dbReference>
<proteinExistence type="predicted"/>
<sequence>MAEYTNDYLLNRQVKIFQPVDGYRASTDAVILSSLVQKVKKNDKILDVGSGTGAISLCLAARFQEIQPQITGIEIQPELAELSARSAEANGFSAFLHYINADIRQKITAVPPCSFRHVITNPPYSDHDMPSPNPGKALAHNLQQFDLSSWLRFCLKMLAPKGQLYLINRTEAVTEIITALYGRTGGLKIIPLFSKPGQTAKRVMIIAEKDSKAPAAILPGLTVHTPDGGYTDEAFQILRGGRGFFELNG</sequence>
<dbReference type="InterPro" id="IPR007848">
    <property type="entry name" value="Small_mtfrase_dom"/>
</dbReference>
<dbReference type="GO" id="GO:0003676">
    <property type="term" value="F:nucleic acid binding"/>
    <property type="evidence" value="ECO:0007669"/>
    <property type="project" value="InterPro"/>
</dbReference>
<evidence type="ECO:0000313" key="4">
    <source>
        <dbReference type="EMBL" id="HIU52505.1"/>
    </source>
</evidence>
<dbReference type="CDD" id="cd02440">
    <property type="entry name" value="AdoMet_MTases"/>
    <property type="match status" value="1"/>
</dbReference>
<dbReference type="InterPro" id="IPR002052">
    <property type="entry name" value="DNA_methylase_N6_adenine_CS"/>
</dbReference>
<keyword evidence="1 4" id="KW-0808">Transferase</keyword>
<keyword evidence="2" id="KW-0949">S-adenosyl-L-methionine</keyword>
<protein>
    <submittedName>
        <fullName evidence="4">Methyltransferase</fullName>
    </submittedName>
</protein>
<dbReference type="PANTHER" id="PTHR47739">
    <property type="entry name" value="TRNA1(VAL) (ADENINE(37)-N6)-METHYLTRANSFERASE"/>
    <property type="match status" value="1"/>
</dbReference>
<evidence type="ECO:0000256" key="2">
    <source>
        <dbReference type="ARBA" id="ARBA00022691"/>
    </source>
</evidence>
<comment type="caution">
    <text evidence="4">The sequence shown here is derived from an EMBL/GenBank/DDBJ whole genome shotgun (WGS) entry which is preliminary data.</text>
</comment>
<dbReference type="Proteomes" id="UP000824107">
    <property type="component" value="Unassembled WGS sequence"/>
</dbReference>
<dbReference type="EMBL" id="DVNC01000002">
    <property type="protein sequence ID" value="HIU52505.1"/>
    <property type="molecule type" value="Genomic_DNA"/>
</dbReference>
<dbReference type="InterPro" id="IPR029063">
    <property type="entry name" value="SAM-dependent_MTases_sf"/>
</dbReference>
<dbReference type="AlphaFoldDB" id="A0A9D1SA40"/>